<dbReference type="Pfam" id="PF08867">
    <property type="entry name" value="FRG"/>
    <property type="match status" value="1"/>
</dbReference>
<dbReference type="Proteomes" id="UP001156690">
    <property type="component" value="Unassembled WGS sequence"/>
</dbReference>
<sequence>MNSKNIEEKHIKSLDDFKGFIRNKDYRKWIYRGQSSASWSLESSLLRAIKNASSIREYSGESSRIRSGHNYEKIMLERFKSGAHLYLSHLPENDDLLSWLAVMQHHGAPTRLLDFSFSAYIALYFAVEVGDGDAAIYCIDHSALKRADSRHFGRDRKNVYNRVLSEESSDDEMCLFAFEPEFSNQRLLAQQGLFFVPNHLLVSHEKILSGYELPKGCVYKLVIGKELRYAALDMLNQMNITSSTVYPGLDGFCKNLHKVPVFGARHQNRVGKET</sequence>
<evidence type="ECO:0000259" key="1">
    <source>
        <dbReference type="SMART" id="SM00901"/>
    </source>
</evidence>
<feature type="domain" description="FRG" evidence="1">
    <location>
        <begin position="25"/>
        <end position="137"/>
    </location>
</feature>
<reference evidence="3" key="1">
    <citation type="journal article" date="2019" name="Int. J. Syst. Evol. Microbiol.">
        <title>The Global Catalogue of Microorganisms (GCM) 10K type strain sequencing project: providing services to taxonomists for standard genome sequencing and annotation.</title>
        <authorList>
            <consortium name="The Broad Institute Genomics Platform"/>
            <consortium name="The Broad Institute Genome Sequencing Center for Infectious Disease"/>
            <person name="Wu L."/>
            <person name="Ma J."/>
        </authorList>
    </citation>
    <scope>NUCLEOTIDE SEQUENCE [LARGE SCALE GENOMIC DNA]</scope>
    <source>
        <strain evidence="3">NBRC 15640</strain>
    </source>
</reference>
<proteinExistence type="predicted"/>
<name>A0AAV5NTL6_9VIBR</name>
<accession>A0AAV5NTL6</accession>
<dbReference type="EMBL" id="BSNX01000048">
    <property type="protein sequence ID" value="GLQ74061.1"/>
    <property type="molecule type" value="Genomic_DNA"/>
</dbReference>
<evidence type="ECO:0000313" key="3">
    <source>
        <dbReference type="Proteomes" id="UP001156690"/>
    </source>
</evidence>
<keyword evidence="3" id="KW-1185">Reference proteome</keyword>
<dbReference type="RefSeq" id="WP_126607479.1">
    <property type="nucleotide sequence ID" value="NZ_AP025144.1"/>
</dbReference>
<gene>
    <name evidence="2" type="ORF">GCM10007932_34220</name>
</gene>
<comment type="caution">
    <text evidence="2">The sequence shown here is derived from an EMBL/GenBank/DDBJ whole genome shotgun (WGS) entry which is preliminary data.</text>
</comment>
<dbReference type="SMART" id="SM00901">
    <property type="entry name" value="FRG"/>
    <property type="match status" value="1"/>
</dbReference>
<protein>
    <recommendedName>
        <fullName evidence="1">FRG domain-containing protein</fullName>
    </recommendedName>
</protein>
<evidence type="ECO:0000313" key="2">
    <source>
        <dbReference type="EMBL" id="GLQ74061.1"/>
    </source>
</evidence>
<organism evidence="2 3">
    <name type="scientific">Vibrio penaeicida</name>
    <dbReference type="NCBI Taxonomy" id="104609"/>
    <lineage>
        <taxon>Bacteria</taxon>
        <taxon>Pseudomonadati</taxon>
        <taxon>Pseudomonadota</taxon>
        <taxon>Gammaproteobacteria</taxon>
        <taxon>Vibrionales</taxon>
        <taxon>Vibrionaceae</taxon>
        <taxon>Vibrio</taxon>
    </lineage>
</organism>
<dbReference type="AlphaFoldDB" id="A0AAV5NTL6"/>
<dbReference type="InterPro" id="IPR014966">
    <property type="entry name" value="FRG-dom"/>
</dbReference>